<dbReference type="SMART" id="SM00320">
    <property type="entry name" value="WD40"/>
    <property type="match status" value="13"/>
</dbReference>
<feature type="repeat" description="WD" evidence="3">
    <location>
        <begin position="788"/>
        <end position="829"/>
    </location>
</feature>
<dbReference type="OrthoDB" id="538223at2759"/>
<dbReference type="Pfam" id="PF24883">
    <property type="entry name" value="NPHP3_N"/>
    <property type="match status" value="1"/>
</dbReference>
<dbReference type="PANTHER" id="PTHR22847">
    <property type="entry name" value="WD40 REPEAT PROTEIN"/>
    <property type="match status" value="1"/>
</dbReference>
<evidence type="ECO:0000259" key="4">
    <source>
        <dbReference type="PROSITE" id="PS50837"/>
    </source>
</evidence>
<feature type="repeat" description="WD" evidence="3">
    <location>
        <begin position="552"/>
        <end position="593"/>
    </location>
</feature>
<dbReference type="GO" id="GO:1990234">
    <property type="term" value="C:transferase complex"/>
    <property type="evidence" value="ECO:0007669"/>
    <property type="project" value="UniProtKB-ARBA"/>
</dbReference>
<evidence type="ECO:0000313" key="5">
    <source>
        <dbReference type="EMBL" id="KAF7366487.1"/>
    </source>
</evidence>
<sequence length="984" mass="106710">MDVAAENILKDLKYVSARYNAAEITAQKCMNGTRVEIIQDIVEHLARPPDPLLRLVLCSGPAGSGKSTIAKTIAAHLEENGKLLAASFFFSRNYTERKDIVYLASTLAHQLADYNNVFRHLLITLLKEDHSRLIYADPKEQFQKMVVELLVQMPPSQTPWVICLDALDECGKDHGKILLHWLSEAISDIPAHIRFFLTGRPEVRYYCQADNHLSGLCKYSNMETVDPETARKDIRLYVAQSLINPAWGRGGWRVNEQDADEITSRADGLFIFAATAVRYVCTRADLAFHPQKSIDNLLKGNIHLNSLYDLYLQIIEEVIGIPVDKDVLERTEKVLGAIVNLLEPQNIKSLAGLLDMDVEELQQTLAHLSAVLSVPDNDNVGVVKIIHLSFHEFLTGRIREKQPQLLCGTEAQQHYLALNTFRVMQKELKFNILAFSPDGKQIVSGSNDGTICVWDAESGEMITGPIYSHTMPVNSVAFSPDGKQIISGSDDNTVCVWNAENRERVAGPFNGHTDGVRSVAFSPNGKQIVSGSADNTICVWNAENKEMVAGPFNGHTDWVYSVAFSPDGKQIVSGSADNTICVWDAESGEMITGLINGHTSTVTSVVFSPDGKQIASGSGDNTVCVWNTENREMVAGPFNGHTDWVYSVAFSPDGKQIVSGSSDHTVLVWDAKSGEVVSGPFKGHTESVYSVAFSPDGKWIVSGSSDHTVYSVAFSPDGKQIVSGSADNTAIVWDAESGEVVGGPFNGHTDVVSSVAFSPDGKWIASGSDDNTVLVWDAESGEVVAGPFEEHIKGVCSVAFSPDSNWIVSGSKDKTVCVWDVRSGEISAGPFNGHTDWVDSVAFSPDGQQIVSGSWDSTVLVWDVKSGEAVAGPFNGHTESVWSVAFSPDGKQIVSGSMDNTVHVWDAESGEMIGGPINSHTNWVCSVAFSPNGNWIVSGSADNTIGHTSIVRSVAFSPDGKQIASGSGDSTVQEPQYMLMVFIP</sequence>
<dbReference type="PRINTS" id="PR00320">
    <property type="entry name" value="GPROTEINBRPT"/>
</dbReference>
<dbReference type="SUPFAM" id="SSF52540">
    <property type="entry name" value="P-loop containing nucleoside triphosphate hydrolases"/>
    <property type="match status" value="1"/>
</dbReference>
<dbReference type="CDD" id="cd00200">
    <property type="entry name" value="WD40"/>
    <property type="match status" value="2"/>
</dbReference>
<feature type="repeat" description="WD" evidence="3">
    <location>
        <begin position="466"/>
        <end position="507"/>
    </location>
</feature>
<feature type="repeat" description="WD" evidence="3">
    <location>
        <begin position="745"/>
        <end position="786"/>
    </location>
</feature>
<proteinExistence type="predicted"/>
<dbReference type="Pfam" id="PF23414">
    <property type="entry name" value="Beta-prop_EML_2"/>
    <property type="match status" value="1"/>
</dbReference>
<dbReference type="PROSITE" id="PS00678">
    <property type="entry name" value="WD_REPEATS_1"/>
    <property type="match status" value="11"/>
</dbReference>
<evidence type="ECO:0000256" key="3">
    <source>
        <dbReference type="PROSITE-ProRule" id="PRU00221"/>
    </source>
</evidence>
<dbReference type="InterPro" id="IPR027417">
    <property type="entry name" value="P-loop_NTPase"/>
</dbReference>
<feature type="repeat" description="WD" evidence="3">
    <location>
        <begin position="509"/>
        <end position="550"/>
    </location>
</feature>
<dbReference type="InterPro" id="IPR056884">
    <property type="entry name" value="NPHP3-like_N"/>
</dbReference>
<dbReference type="AlphaFoldDB" id="A0A8H6YX16"/>
<dbReference type="InterPro" id="IPR007111">
    <property type="entry name" value="NACHT_NTPase"/>
</dbReference>
<dbReference type="Proteomes" id="UP000623467">
    <property type="component" value="Unassembled WGS sequence"/>
</dbReference>
<organism evidence="5 6">
    <name type="scientific">Mycena sanguinolenta</name>
    <dbReference type="NCBI Taxonomy" id="230812"/>
    <lineage>
        <taxon>Eukaryota</taxon>
        <taxon>Fungi</taxon>
        <taxon>Dikarya</taxon>
        <taxon>Basidiomycota</taxon>
        <taxon>Agaricomycotina</taxon>
        <taxon>Agaricomycetes</taxon>
        <taxon>Agaricomycetidae</taxon>
        <taxon>Agaricales</taxon>
        <taxon>Marasmiineae</taxon>
        <taxon>Mycenaceae</taxon>
        <taxon>Mycena</taxon>
    </lineage>
</organism>
<comment type="caution">
    <text evidence="5">The sequence shown here is derived from an EMBL/GenBank/DDBJ whole genome shotgun (WGS) entry which is preliminary data.</text>
</comment>
<dbReference type="Pfam" id="PF00400">
    <property type="entry name" value="WD40"/>
    <property type="match status" value="9"/>
</dbReference>
<feature type="repeat" description="WD" evidence="3">
    <location>
        <begin position="433"/>
        <end position="464"/>
    </location>
</feature>
<feature type="repeat" description="WD" evidence="3">
    <location>
        <begin position="702"/>
        <end position="743"/>
    </location>
</feature>
<feature type="repeat" description="WD" evidence="3">
    <location>
        <begin position="874"/>
        <end position="915"/>
    </location>
</feature>
<feature type="repeat" description="WD" evidence="3">
    <location>
        <begin position="831"/>
        <end position="872"/>
    </location>
</feature>
<dbReference type="InterPro" id="IPR019775">
    <property type="entry name" value="WD40_repeat_CS"/>
</dbReference>
<dbReference type="PROSITE" id="PS50294">
    <property type="entry name" value="WD_REPEATS_REGION"/>
    <property type="match status" value="13"/>
</dbReference>
<dbReference type="InterPro" id="IPR011047">
    <property type="entry name" value="Quinoprotein_ADH-like_sf"/>
</dbReference>
<feature type="repeat" description="WD" evidence="3">
    <location>
        <begin position="944"/>
        <end position="973"/>
    </location>
</feature>
<dbReference type="Gene3D" id="2.130.10.10">
    <property type="entry name" value="YVTN repeat-like/Quinoprotein amine dehydrogenase"/>
    <property type="match status" value="7"/>
</dbReference>
<accession>A0A8H6YX16</accession>
<evidence type="ECO:0000313" key="6">
    <source>
        <dbReference type="Proteomes" id="UP000623467"/>
    </source>
</evidence>
<dbReference type="PROSITE" id="PS50837">
    <property type="entry name" value="NACHT"/>
    <property type="match status" value="1"/>
</dbReference>
<dbReference type="PANTHER" id="PTHR22847:SF637">
    <property type="entry name" value="WD REPEAT DOMAIN 5B"/>
    <property type="match status" value="1"/>
</dbReference>
<dbReference type="Gene3D" id="3.40.50.300">
    <property type="entry name" value="P-loop containing nucleotide triphosphate hydrolases"/>
    <property type="match status" value="1"/>
</dbReference>
<keyword evidence="6" id="KW-1185">Reference proteome</keyword>
<dbReference type="InterPro" id="IPR015943">
    <property type="entry name" value="WD40/YVTN_repeat-like_dom_sf"/>
</dbReference>
<gene>
    <name evidence="5" type="ORF">MSAN_00905900</name>
</gene>
<dbReference type="PROSITE" id="PS50082">
    <property type="entry name" value="WD_REPEATS_2"/>
    <property type="match status" value="14"/>
</dbReference>
<name>A0A8H6YX16_9AGAR</name>
<feature type="repeat" description="WD" evidence="3">
    <location>
        <begin position="638"/>
        <end position="679"/>
    </location>
</feature>
<dbReference type="InterPro" id="IPR036322">
    <property type="entry name" value="WD40_repeat_dom_sf"/>
</dbReference>
<dbReference type="InterPro" id="IPR020472">
    <property type="entry name" value="WD40_PAC1"/>
</dbReference>
<reference evidence="5" key="1">
    <citation type="submission" date="2020-05" db="EMBL/GenBank/DDBJ databases">
        <title>Mycena genomes resolve the evolution of fungal bioluminescence.</title>
        <authorList>
            <person name="Tsai I.J."/>
        </authorList>
    </citation>
    <scope>NUCLEOTIDE SEQUENCE</scope>
    <source>
        <strain evidence="5">160909Yilan</strain>
    </source>
</reference>
<evidence type="ECO:0000256" key="2">
    <source>
        <dbReference type="ARBA" id="ARBA00022737"/>
    </source>
</evidence>
<feature type="repeat" description="WD" evidence="3">
    <location>
        <begin position="595"/>
        <end position="636"/>
    </location>
</feature>
<evidence type="ECO:0000256" key="1">
    <source>
        <dbReference type="ARBA" id="ARBA00022574"/>
    </source>
</evidence>
<keyword evidence="1 3" id="KW-0853">WD repeat</keyword>
<dbReference type="InterPro" id="IPR055442">
    <property type="entry name" value="Beta-prop_EML-like_2nd"/>
</dbReference>
<dbReference type="InterPro" id="IPR001680">
    <property type="entry name" value="WD40_rpt"/>
</dbReference>
<dbReference type="EMBL" id="JACAZH010000006">
    <property type="protein sequence ID" value="KAF7366487.1"/>
    <property type="molecule type" value="Genomic_DNA"/>
</dbReference>
<dbReference type="SUPFAM" id="SSF50998">
    <property type="entry name" value="Quinoprotein alcohol dehydrogenase-like"/>
    <property type="match status" value="1"/>
</dbReference>
<feature type="repeat" description="WD" evidence="3">
    <location>
        <begin position="917"/>
        <end position="945"/>
    </location>
</feature>
<feature type="domain" description="NACHT" evidence="4">
    <location>
        <begin position="54"/>
        <end position="201"/>
    </location>
</feature>
<protein>
    <submittedName>
        <fullName evidence="5">WD-REPEATS-REGION domain-containing protein</fullName>
    </submittedName>
</protein>
<keyword evidence="2" id="KW-0677">Repeat</keyword>
<feature type="repeat" description="WD" evidence="3">
    <location>
        <begin position="681"/>
        <end position="704"/>
    </location>
</feature>
<dbReference type="SUPFAM" id="SSF50978">
    <property type="entry name" value="WD40 repeat-like"/>
    <property type="match status" value="1"/>
</dbReference>